<comment type="caution">
    <text evidence="2">The sequence shown here is derived from an EMBL/GenBank/DDBJ whole genome shotgun (WGS) entry which is preliminary data.</text>
</comment>
<evidence type="ECO:0000313" key="2">
    <source>
        <dbReference type="EMBL" id="KAF2282287.1"/>
    </source>
</evidence>
<reference evidence="2 3" key="1">
    <citation type="journal article" date="2020" name="Mol. Plant">
        <title>The Chromosome-Based Rubber Tree Genome Provides New Insights into Spurge Genome Evolution and Rubber Biosynthesis.</title>
        <authorList>
            <person name="Liu J."/>
            <person name="Shi C."/>
            <person name="Shi C.C."/>
            <person name="Li W."/>
            <person name="Zhang Q.J."/>
            <person name="Zhang Y."/>
            <person name="Li K."/>
            <person name="Lu H.F."/>
            <person name="Shi C."/>
            <person name="Zhu S.T."/>
            <person name="Xiao Z.Y."/>
            <person name="Nan H."/>
            <person name="Yue Y."/>
            <person name="Zhu X.G."/>
            <person name="Wu Y."/>
            <person name="Hong X.N."/>
            <person name="Fan G.Y."/>
            <person name="Tong Y."/>
            <person name="Zhang D."/>
            <person name="Mao C.L."/>
            <person name="Liu Y.L."/>
            <person name="Hao S.J."/>
            <person name="Liu W.Q."/>
            <person name="Lv M.Q."/>
            <person name="Zhang H.B."/>
            <person name="Liu Y."/>
            <person name="Hu-Tang G.R."/>
            <person name="Wang J.P."/>
            <person name="Wang J.H."/>
            <person name="Sun Y.H."/>
            <person name="Ni S.B."/>
            <person name="Chen W.B."/>
            <person name="Zhang X.C."/>
            <person name="Jiao Y.N."/>
            <person name="Eichler E.E."/>
            <person name="Li G.H."/>
            <person name="Liu X."/>
            <person name="Gao L.Z."/>
        </authorList>
    </citation>
    <scope>NUCLEOTIDE SEQUENCE [LARGE SCALE GENOMIC DNA]</scope>
    <source>
        <strain evidence="3">cv. GT1</strain>
        <tissue evidence="2">Leaf</tissue>
    </source>
</reference>
<dbReference type="EMBL" id="JAAGAX010000379">
    <property type="protein sequence ID" value="KAF2282287.1"/>
    <property type="molecule type" value="Genomic_DNA"/>
</dbReference>
<feature type="domain" description="Putative DnaT-like" evidence="1">
    <location>
        <begin position="2"/>
        <end position="78"/>
    </location>
</feature>
<evidence type="ECO:0000259" key="1">
    <source>
        <dbReference type="Pfam" id="PF20557"/>
    </source>
</evidence>
<proteinExistence type="predicted"/>
<dbReference type="AlphaFoldDB" id="A0A6A6K0U5"/>
<dbReference type="Proteomes" id="UP000467840">
    <property type="component" value="Unassembled WGS sequence"/>
</dbReference>
<gene>
    <name evidence="2" type="ORF">GH714_044131</name>
</gene>
<dbReference type="Pfam" id="PF13554">
    <property type="entry name" value="Phage_tail_terminator_5"/>
    <property type="match status" value="1"/>
</dbReference>
<dbReference type="InterPro" id="IPR044000">
    <property type="entry name" value="Phage_tube_2"/>
</dbReference>
<dbReference type="Gene3D" id="3.30.2000.20">
    <property type="match status" value="1"/>
</dbReference>
<name>A0A6A6K0U5_HEVBR</name>
<organism evidence="2 3">
    <name type="scientific">Hevea brasiliensis</name>
    <name type="common">Para rubber tree</name>
    <name type="synonym">Siphonia brasiliensis</name>
    <dbReference type="NCBI Taxonomy" id="3981"/>
    <lineage>
        <taxon>Eukaryota</taxon>
        <taxon>Viridiplantae</taxon>
        <taxon>Streptophyta</taxon>
        <taxon>Embryophyta</taxon>
        <taxon>Tracheophyta</taxon>
        <taxon>Spermatophyta</taxon>
        <taxon>Magnoliopsida</taxon>
        <taxon>eudicotyledons</taxon>
        <taxon>Gunneridae</taxon>
        <taxon>Pentapetalae</taxon>
        <taxon>rosids</taxon>
        <taxon>fabids</taxon>
        <taxon>Malpighiales</taxon>
        <taxon>Euphorbiaceae</taxon>
        <taxon>Crotonoideae</taxon>
        <taxon>Micrandreae</taxon>
        <taxon>Hevea</taxon>
    </lineage>
</organism>
<dbReference type="InterPro" id="IPR025395">
    <property type="entry name" value="Phage_tail_terminator-like"/>
</dbReference>
<dbReference type="InterPro" id="IPR046787">
    <property type="entry name" value="DnaT_2"/>
</dbReference>
<accession>A0A6A6K0U5</accession>
<keyword evidence="3" id="KW-1185">Reference proteome</keyword>
<evidence type="ECO:0000313" key="3">
    <source>
        <dbReference type="Proteomes" id="UP000467840"/>
    </source>
</evidence>
<dbReference type="Pfam" id="PF20557">
    <property type="entry name" value="DnaT_2"/>
    <property type="match status" value="1"/>
</dbReference>
<dbReference type="Pfam" id="PF18906">
    <property type="entry name" value="Phage_tube_2"/>
    <property type="match status" value="1"/>
</dbReference>
<protein>
    <recommendedName>
        <fullName evidence="1">Putative DnaT-like domain-containing protein</fullName>
    </recommendedName>
</protein>
<sequence length="536" mass="55855">MLIVEDGSIVADADSYISLTDARALADKFGLTLPTDDTAAEAALRNGAAYVGLQESAMCGTRVSAEQELSYPRQGSLCMVMMSPATLSRRKLSARRVKEVELLRAASTVTQAPTAVDAPLQLTFGAAQNSVSNPVMLNAVGLVTFNTAGIMRYAVKLVSADVTIPTDSRVVINATAGMTMAVQIMRDSAGTNYGGVYPQAATVTSWGTTPSALLVVSSSGARLMSTAFSRKMQGVATRLLGKYGSTVTLVRAGGKVWDEAGDMVVKVDHSVLPKMEDKVDFNGARCANNIAVALENIDAPTSTATPYLAGFMLLADTQHADLGFTEQRAGIYQIDINVSSAKGSAPVNKLADLLNVAFKAGSSFTRNAICSEVQSVSLGPLIVENGWAKRPLKVTAGVTPTNPAWYPLRNTSGVPALTRDALVSNELNGSRETSSIRTGNKQVAGEFAIELSASSQDELLAGAMTSSWVAGSTVAGLTIDVSASAKTFTRSAGDFTTAVEVGDLIRFPDLTGDNALPFIVTAVSALVVTGAALSLT</sequence>